<dbReference type="AlphaFoldDB" id="A0A6B3RUE2"/>
<dbReference type="Proteomes" id="UP000481421">
    <property type="component" value="Unassembled WGS sequence"/>
</dbReference>
<name>A0A6B3RUE2_9RHOB</name>
<evidence type="ECO:0000256" key="2">
    <source>
        <dbReference type="HAMAP-Rule" id="MF_00048"/>
    </source>
</evidence>
<comment type="caution">
    <text evidence="3">The sequence shown here is derived from an EMBL/GenBank/DDBJ whole genome shotgun (WGS) entry which is preliminary data.</text>
</comment>
<sequence length="117" mass="12556">MSGSRSYHAGVAAEDQVARLYDRSGRPVIARRWRGPGGEIDLIARNGAEVIFIEVKHARSHAIAAERITPRQMARITASAACFIGGEPAGQETPVRFDVALVDGTGRIEVLENAFAA</sequence>
<dbReference type="Gene3D" id="3.40.1350.10">
    <property type="match status" value="1"/>
</dbReference>
<protein>
    <recommendedName>
        <fullName evidence="2">UPF0102 protein G3572_15185</fullName>
    </recommendedName>
</protein>
<dbReference type="RefSeq" id="WP_164613401.1">
    <property type="nucleotide sequence ID" value="NZ_JAAIKE010000005.1"/>
</dbReference>
<reference evidence="3 4" key="1">
    <citation type="submission" date="2020-02" db="EMBL/GenBank/DDBJ databases">
        <title>Rhodobacter algicola sp. nov., isolated from microalga culture.</title>
        <authorList>
            <person name="Park C.-Y."/>
        </authorList>
    </citation>
    <scope>NUCLEOTIDE SEQUENCE [LARGE SCALE GENOMIC DNA]</scope>
    <source>
        <strain evidence="3 4">ETT8</strain>
    </source>
</reference>
<evidence type="ECO:0000313" key="3">
    <source>
        <dbReference type="EMBL" id="NEX47555.1"/>
    </source>
</evidence>
<dbReference type="PANTHER" id="PTHR34039:SF1">
    <property type="entry name" value="UPF0102 PROTEIN YRAN"/>
    <property type="match status" value="1"/>
</dbReference>
<keyword evidence="4" id="KW-1185">Reference proteome</keyword>
<dbReference type="InterPro" id="IPR011335">
    <property type="entry name" value="Restrct_endonuc-II-like"/>
</dbReference>
<dbReference type="PANTHER" id="PTHR34039">
    <property type="entry name" value="UPF0102 PROTEIN YRAN"/>
    <property type="match status" value="1"/>
</dbReference>
<accession>A0A6B3RUE2</accession>
<evidence type="ECO:0000313" key="4">
    <source>
        <dbReference type="Proteomes" id="UP000481421"/>
    </source>
</evidence>
<dbReference type="SUPFAM" id="SSF52980">
    <property type="entry name" value="Restriction endonuclease-like"/>
    <property type="match status" value="1"/>
</dbReference>
<organism evidence="3 4">
    <name type="scientific">Pseudotabrizicola algicola</name>
    <dbReference type="NCBI Taxonomy" id="2709381"/>
    <lineage>
        <taxon>Bacteria</taxon>
        <taxon>Pseudomonadati</taxon>
        <taxon>Pseudomonadota</taxon>
        <taxon>Alphaproteobacteria</taxon>
        <taxon>Rhodobacterales</taxon>
        <taxon>Paracoccaceae</taxon>
        <taxon>Pseudotabrizicola</taxon>
    </lineage>
</organism>
<dbReference type="InterPro" id="IPR011856">
    <property type="entry name" value="tRNA_endonuc-like_dom_sf"/>
</dbReference>
<dbReference type="GO" id="GO:0003676">
    <property type="term" value="F:nucleic acid binding"/>
    <property type="evidence" value="ECO:0007669"/>
    <property type="project" value="InterPro"/>
</dbReference>
<dbReference type="HAMAP" id="MF_00048">
    <property type="entry name" value="UPF0102"/>
    <property type="match status" value="1"/>
</dbReference>
<evidence type="ECO:0000256" key="1">
    <source>
        <dbReference type="ARBA" id="ARBA00006738"/>
    </source>
</evidence>
<gene>
    <name evidence="3" type="ORF">G3572_15185</name>
</gene>
<dbReference type="EMBL" id="JAAIKE010000005">
    <property type="protein sequence ID" value="NEX47555.1"/>
    <property type="molecule type" value="Genomic_DNA"/>
</dbReference>
<dbReference type="Pfam" id="PF02021">
    <property type="entry name" value="UPF0102"/>
    <property type="match status" value="1"/>
</dbReference>
<proteinExistence type="inferred from homology"/>
<comment type="similarity">
    <text evidence="1 2">Belongs to the UPF0102 family.</text>
</comment>
<dbReference type="InterPro" id="IPR003509">
    <property type="entry name" value="UPF0102_YraN-like"/>
</dbReference>